<accession>A0A023BZ26</accession>
<dbReference type="InterPro" id="IPR018060">
    <property type="entry name" value="HTH_AraC"/>
</dbReference>
<dbReference type="eggNOG" id="COG2207">
    <property type="taxonomic scope" value="Bacteria"/>
</dbReference>
<organism evidence="5 6">
    <name type="scientific">Aquimarina atlantica</name>
    <dbReference type="NCBI Taxonomy" id="1317122"/>
    <lineage>
        <taxon>Bacteria</taxon>
        <taxon>Pseudomonadati</taxon>
        <taxon>Bacteroidota</taxon>
        <taxon>Flavobacteriia</taxon>
        <taxon>Flavobacteriales</taxon>
        <taxon>Flavobacteriaceae</taxon>
        <taxon>Aquimarina</taxon>
    </lineage>
</organism>
<name>A0A023BZ26_9FLAO</name>
<reference evidence="5 6" key="1">
    <citation type="submission" date="2014-04" db="EMBL/GenBank/DDBJ databases">
        <title>Aquimarina sp. 22II-S11-z7 Genome Sequencing.</title>
        <authorList>
            <person name="Lai Q."/>
        </authorList>
    </citation>
    <scope>NUCLEOTIDE SEQUENCE [LARGE SCALE GENOMIC DNA]</scope>
    <source>
        <strain evidence="5 6">22II-S11-z7</strain>
    </source>
</reference>
<evidence type="ECO:0000313" key="6">
    <source>
        <dbReference type="Proteomes" id="UP000023541"/>
    </source>
</evidence>
<keyword evidence="6" id="KW-1185">Reference proteome</keyword>
<evidence type="ECO:0000259" key="4">
    <source>
        <dbReference type="PROSITE" id="PS01124"/>
    </source>
</evidence>
<dbReference type="GO" id="GO:0043565">
    <property type="term" value="F:sequence-specific DNA binding"/>
    <property type="evidence" value="ECO:0007669"/>
    <property type="project" value="InterPro"/>
</dbReference>
<feature type="domain" description="HTH araC/xylS-type" evidence="4">
    <location>
        <begin position="135"/>
        <end position="233"/>
    </location>
</feature>
<protein>
    <recommendedName>
        <fullName evidence="4">HTH araC/xylS-type domain-containing protein</fullName>
    </recommendedName>
</protein>
<evidence type="ECO:0000256" key="3">
    <source>
        <dbReference type="ARBA" id="ARBA00023163"/>
    </source>
</evidence>
<dbReference type="PROSITE" id="PS01124">
    <property type="entry name" value="HTH_ARAC_FAMILY_2"/>
    <property type="match status" value="1"/>
</dbReference>
<dbReference type="Gene3D" id="1.10.10.60">
    <property type="entry name" value="Homeodomain-like"/>
    <property type="match status" value="1"/>
</dbReference>
<dbReference type="PANTHER" id="PTHR46796">
    <property type="entry name" value="HTH-TYPE TRANSCRIPTIONAL ACTIVATOR RHAS-RELATED"/>
    <property type="match status" value="1"/>
</dbReference>
<dbReference type="Pfam" id="PF12833">
    <property type="entry name" value="HTH_18"/>
    <property type="match status" value="1"/>
</dbReference>
<gene>
    <name evidence="5" type="ORF">ATO12_00745</name>
</gene>
<dbReference type="EMBL" id="AQRA01000001">
    <property type="protein sequence ID" value="EZH75337.1"/>
    <property type="molecule type" value="Genomic_DNA"/>
</dbReference>
<evidence type="ECO:0000256" key="1">
    <source>
        <dbReference type="ARBA" id="ARBA00023015"/>
    </source>
</evidence>
<dbReference type="STRING" id="1317122.ATO12_00745"/>
<evidence type="ECO:0000313" key="5">
    <source>
        <dbReference type="EMBL" id="EZH75337.1"/>
    </source>
</evidence>
<dbReference type="SMART" id="SM00342">
    <property type="entry name" value="HTH_ARAC"/>
    <property type="match status" value="1"/>
</dbReference>
<keyword evidence="3" id="KW-0804">Transcription</keyword>
<keyword evidence="1" id="KW-0805">Transcription regulation</keyword>
<proteinExistence type="predicted"/>
<dbReference type="GO" id="GO:0003700">
    <property type="term" value="F:DNA-binding transcription factor activity"/>
    <property type="evidence" value="ECO:0007669"/>
    <property type="project" value="InterPro"/>
</dbReference>
<sequence length="249" mass="29452">MLKHSEAFKLPAILPGTGLELLFHTHKPLLINNHKCDHGHIICPRNSIVHINEFSDVSFISVRFKSGAFRHFSSIPYTELNNQFASVEDIWGTKGKDFLEKLNEYRTINDKIKCIESFLLKCLYDYHDKQDEKWDTIMHSLYKQYNSISLKELAAYTNLSYRQFERNFKSQFGITPKKIQRIIRFEATVKKILLNRNSEYLSTALDHGYYDQSHFINEFQCFAKEKPSDYFVAKNYEHHFYDKSIKALE</sequence>
<keyword evidence="2" id="KW-0238">DNA-binding</keyword>
<dbReference type="Proteomes" id="UP000023541">
    <property type="component" value="Unassembled WGS sequence"/>
</dbReference>
<dbReference type="InterPro" id="IPR050204">
    <property type="entry name" value="AraC_XylS_family_regulators"/>
</dbReference>
<dbReference type="PANTHER" id="PTHR46796:SF13">
    <property type="entry name" value="HTH-TYPE TRANSCRIPTIONAL ACTIVATOR RHAS"/>
    <property type="match status" value="1"/>
</dbReference>
<evidence type="ECO:0000256" key="2">
    <source>
        <dbReference type="ARBA" id="ARBA00023125"/>
    </source>
</evidence>
<comment type="caution">
    <text evidence="5">The sequence shown here is derived from an EMBL/GenBank/DDBJ whole genome shotgun (WGS) entry which is preliminary data.</text>
</comment>
<dbReference type="AlphaFoldDB" id="A0A023BZ26"/>